<dbReference type="PANTHER" id="PTHR48090">
    <property type="entry name" value="UNDECAPRENYL-PHOSPHATE 4-DEOXY-4-FORMAMIDO-L-ARABINOSE TRANSFERASE-RELATED"/>
    <property type="match status" value="1"/>
</dbReference>
<dbReference type="PANTHER" id="PTHR48090:SF6">
    <property type="entry name" value="SLR5056 PROTEIN"/>
    <property type="match status" value="1"/>
</dbReference>
<keyword evidence="3" id="KW-0808">Transferase</keyword>
<keyword evidence="3" id="KW-0328">Glycosyltransferase</keyword>
<dbReference type="InterPro" id="IPR001173">
    <property type="entry name" value="Glyco_trans_2-like"/>
</dbReference>
<evidence type="ECO:0000259" key="2">
    <source>
        <dbReference type="Pfam" id="PF00535"/>
    </source>
</evidence>
<feature type="transmembrane region" description="Helical" evidence="1">
    <location>
        <begin position="314"/>
        <end position="337"/>
    </location>
</feature>
<keyword evidence="1" id="KW-1133">Transmembrane helix</keyword>
<keyword evidence="1" id="KW-0812">Transmembrane</keyword>
<dbReference type="InterPro" id="IPR029044">
    <property type="entry name" value="Nucleotide-diphossugar_trans"/>
</dbReference>
<evidence type="ECO:0000256" key="1">
    <source>
        <dbReference type="SAM" id="Phobius"/>
    </source>
</evidence>
<proteinExistence type="predicted"/>
<evidence type="ECO:0000313" key="3">
    <source>
        <dbReference type="EMBL" id="MDQ7250226.1"/>
    </source>
</evidence>
<dbReference type="EC" id="2.4.-.-" evidence="3"/>
<dbReference type="Gene3D" id="3.90.550.10">
    <property type="entry name" value="Spore Coat Polysaccharide Biosynthesis Protein SpsA, Chain A"/>
    <property type="match status" value="1"/>
</dbReference>
<name>A0ABU0YT94_9PROT</name>
<dbReference type="RefSeq" id="WP_379959206.1">
    <property type="nucleotide sequence ID" value="NZ_JAUYVI010000006.1"/>
</dbReference>
<accession>A0ABU0YT94</accession>
<dbReference type="SUPFAM" id="SSF53448">
    <property type="entry name" value="Nucleotide-diphospho-sugar transferases"/>
    <property type="match status" value="1"/>
</dbReference>
<feature type="transmembrane region" description="Helical" evidence="1">
    <location>
        <begin position="288"/>
        <end position="307"/>
    </location>
</feature>
<protein>
    <submittedName>
        <fullName evidence="3">Glycosyltransferase family 2 protein</fullName>
        <ecNumber evidence="3">2.4.-.-</ecNumber>
    </submittedName>
</protein>
<comment type="caution">
    <text evidence="3">The sequence shown here is derived from an EMBL/GenBank/DDBJ whole genome shotgun (WGS) entry which is preliminary data.</text>
</comment>
<sequence length="345" mass="37536">MAGNLSNMGVRPADAAGVHQPGVAVVIPTLNEERTIRDLIGVLRSDRLDPARTRFVVTDGGSTDRTRSIVSELIAENTDVALIDNPKKIQSAGINLAARELGEGWDVLIRCDAHAEYPPHYIPMLLESLARSGADSVVVPMDSIGDTCLQRAVAWVSNTPVGTGGSRHRAGTRSGFVDHGHHAAFRAAMYRRLGGYDETFSHNEDAEYDCRLRKAGGRIYLDADIRIAYHPRGSFGSLWRQYFNYGRGRARTVLRHPDSLRLRQAAVPGHVVLFVASLLATPMTWLGWIWPAVYLAILAATSLGLAAKHRSPCGLLGGPSAAIMHFAWALGFLGTFLRAPIRGRS</sequence>
<dbReference type="Pfam" id="PF00535">
    <property type="entry name" value="Glycos_transf_2"/>
    <property type="match status" value="1"/>
</dbReference>
<dbReference type="CDD" id="cd02525">
    <property type="entry name" value="Succinoglycan_BP_ExoA"/>
    <property type="match status" value="1"/>
</dbReference>
<keyword evidence="4" id="KW-1185">Reference proteome</keyword>
<dbReference type="Proteomes" id="UP001230156">
    <property type="component" value="Unassembled WGS sequence"/>
</dbReference>
<organism evidence="3 4">
    <name type="scientific">Dongia sedimenti</name>
    <dbReference type="NCBI Taxonomy" id="3064282"/>
    <lineage>
        <taxon>Bacteria</taxon>
        <taxon>Pseudomonadati</taxon>
        <taxon>Pseudomonadota</taxon>
        <taxon>Alphaproteobacteria</taxon>
        <taxon>Rhodospirillales</taxon>
        <taxon>Dongiaceae</taxon>
        <taxon>Dongia</taxon>
    </lineage>
</organism>
<keyword evidence="1" id="KW-0472">Membrane</keyword>
<evidence type="ECO:0000313" key="4">
    <source>
        <dbReference type="Proteomes" id="UP001230156"/>
    </source>
</evidence>
<feature type="domain" description="Glycosyltransferase 2-like" evidence="2">
    <location>
        <begin position="25"/>
        <end position="193"/>
    </location>
</feature>
<gene>
    <name evidence="3" type="ORF">Q8A70_21220</name>
</gene>
<dbReference type="EMBL" id="JAUYVI010000006">
    <property type="protein sequence ID" value="MDQ7250226.1"/>
    <property type="molecule type" value="Genomic_DNA"/>
</dbReference>
<reference evidence="4" key="1">
    <citation type="submission" date="2023-08" db="EMBL/GenBank/DDBJ databases">
        <title>Rhodospirillaceae gen. nov., a novel taxon isolated from the Yangtze River Yuezi River estuary sludge.</title>
        <authorList>
            <person name="Ruan L."/>
        </authorList>
    </citation>
    <scope>NUCLEOTIDE SEQUENCE [LARGE SCALE GENOMIC DNA]</scope>
    <source>
        <strain evidence="4">R-7</strain>
    </source>
</reference>
<dbReference type="InterPro" id="IPR050256">
    <property type="entry name" value="Glycosyltransferase_2"/>
</dbReference>
<dbReference type="GO" id="GO:0016757">
    <property type="term" value="F:glycosyltransferase activity"/>
    <property type="evidence" value="ECO:0007669"/>
    <property type="project" value="UniProtKB-KW"/>
</dbReference>